<keyword evidence="2" id="KW-1133">Transmembrane helix</keyword>
<proteinExistence type="predicted"/>
<keyword evidence="4" id="KW-1185">Reference proteome</keyword>
<reference evidence="3" key="2">
    <citation type="submission" date="2020-05" db="UniProtKB">
        <authorList>
            <consortium name="EnsemblMetazoa"/>
        </authorList>
    </citation>
    <scope>IDENTIFICATION</scope>
    <source>
        <strain evidence="3">WRAIR2</strain>
    </source>
</reference>
<reference evidence="4" key="1">
    <citation type="submission" date="2013-03" db="EMBL/GenBank/DDBJ databases">
        <title>The Genome Sequence of Anopheles dirus WRAIR2.</title>
        <authorList>
            <consortium name="The Broad Institute Genomics Platform"/>
            <person name="Neafsey D.E."/>
            <person name="Walton C."/>
            <person name="Walker B."/>
            <person name="Young S.K."/>
            <person name="Zeng Q."/>
            <person name="Gargeya S."/>
            <person name="Fitzgerald M."/>
            <person name="Haas B."/>
            <person name="Abouelleil A."/>
            <person name="Allen A.W."/>
            <person name="Alvarado L."/>
            <person name="Arachchi H.M."/>
            <person name="Berlin A.M."/>
            <person name="Chapman S.B."/>
            <person name="Gainer-Dewar J."/>
            <person name="Goldberg J."/>
            <person name="Griggs A."/>
            <person name="Gujja S."/>
            <person name="Hansen M."/>
            <person name="Howarth C."/>
            <person name="Imamovic A."/>
            <person name="Ireland A."/>
            <person name="Larimer J."/>
            <person name="McCowan C."/>
            <person name="Murphy C."/>
            <person name="Pearson M."/>
            <person name="Poon T.W."/>
            <person name="Priest M."/>
            <person name="Roberts A."/>
            <person name="Saif S."/>
            <person name="Shea T."/>
            <person name="Sisk P."/>
            <person name="Sykes S."/>
            <person name="Wortman J."/>
            <person name="Nusbaum C."/>
            <person name="Birren B."/>
        </authorList>
    </citation>
    <scope>NUCLEOTIDE SEQUENCE [LARGE SCALE GENOMIC DNA]</scope>
    <source>
        <strain evidence="4">WRAIR2</strain>
    </source>
</reference>
<name>A0A182NNJ7_9DIPT</name>
<protein>
    <submittedName>
        <fullName evidence="3">Uncharacterized protein</fullName>
    </submittedName>
</protein>
<feature type="region of interest" description="Disordered" evidence="1">
    <location>
        <begin position="199"/>
        <end position="225"/>
    </location>
</feature>
<dbReference type="Proteomes" id="UP000075884">
    <property type="component" value="Unassembled WGS sequence"/>
</dbReference>
<evidence type="ECO:0000256" key="2">
    <source>
        <dbReference type="SAM" id="Phobius"/>
    </source>
</evidence>
<feature type="compositionally biased region" description="Polar residues" evidence="1">
    <location>
        <begin position="1"/>
        <end position="18"/>
    </location>
</feature>
<dbReference type="STRING" id="7168.A0A182NNJ7"/>
<dbReference type="VEuPathDB" id="VectorBase:ADIR009232"/>
<feature type="region of interest" description="Disordered" evidence="1">
    <location>
        <begin position="1"/>
        <end position="28"/>
    </location>
</feature>
<accession>A0A182NNJ7</accession>
<sequence>MMLTLSSMSVKRNGSKLATSSKHTKSKRTTIISKENNLTSVLDRVITQANSNQVSVERLSVARNAVHQVSSLGDWSADLNIVSMIDDEMQVIDTIDQSYWNGKFVPPPPRPPFLEESIAPDGLTTCDLCSWAWQDKGTLSLDGAIKEIFSSSDTKEFNWTFALIVVSLTSAVLGAIIMIVFLRTNQNGLRTLCFDSSSTKDTSGLNFDNQTSKNSTNGSCSPRSTNSGLWTWFSSRKNLSTPDQLVNSHTLPVENHYTHMDDNNYNPVQIDEASYAEVGNEVGPSETTSYKSGSVHHGTDNDILIMSCPLPAIPTGSHSASGGASGSGSAYYSGLLNNANMAGAEDEDERPYEIVDLKEMSSPHKNHNVQSHFLNETNNLLTIEKHAEALPEGTISASDYLNLDVAQTGLELVDDASAASDGVDLDFFQTNGQLLLLAGDFFVVGGQGRQFGLQLSPQRSIVSVNHAQLVDAGSGLLEGNLHLALGTQRRIVVDANLLQLAGERLDAALGDTVLVDGGLQLALDLLVVSLHLGQLQRLLLDRLLQLDVGVVGHIQRHLQLGDLDLQLLLDALHLALQLGLRLDDASIQLLDFNAGLLAEE</sequence>
<dbReference type="AlphaFoldDB" id="A0A182NNJ7"/>
<feature type="transmembrane region" description="Helical" evidence="2">
    <location>
        <begin position="159"/>
        <end position="182"/>
    </location>
</feature>
<keyword evidence="2" id="KW-0472">Membrane</keyword>
<keyword evidence="2" id="KW-0812">Transmembrane</keyword>
<organism evidence="3 4">
    <name type="scientific">Anopheles dirus</name>
    <dbReference type="NCBI Taxonomy" id="7168"/>
    <lineage>
        <taxon>Eukaryota</taxon>
        <taxon>Metazoa</taxon>
        <taxon>Ecdysozoa</taxon>
        <taxon>Arthropoda</taxon>
        <taxon>Hexapoda</taxon>
        <taxon>Insecta</taxon>
        <taxon>Pterygota</taxon>
        <taxon>Neoptera</taxon>
        <taxon>Endopterygota</taxon>
        <taxon>Diptera</taxon>
        <taxon>Nematocera</taxon>
        <taxon>Culicoidea</taxon>
        <taxon>Culicidae</taxon>
        <taxon>Anophelinae</taxon>
        <taxon>Anopheles</taxon>
    </lineage>
</organism>
<evidence type="ECO:0000313" key="4">
    <source>
        <dbReference type="Proteomes" id="UP000075884"/>
    </source>
</evidence>
<evidence type="ECO:0000256" key="1">
    <source>
        <dbReference type="SAM" id="MobiDB-lite"/>
    </source>
</evidence>
<dbReference type="EnsemblMetazoa" id="ADIR009232-RA">
    <property type="protein sequence ID" value="ADIR009232-PA"/>
    <property type="gene ID" value="ADIR009232"/>
</dbReference>
<evidence type="ECO:0000313" key="3">
    <source>
        <dbReference type="EnsemblMetazoa" id="ADIR009232-PA"/>
    </source>
</evidence>